<accession>A0ABQ7F5K2</accession>
<feature type="region of interest" description="Disordered" evidence="1">
    <location>
        <begin position="116"/>
        <end position="161"/>
    </location>
</feature>
<evidence type="ECO:0000313" key="2">
    <source>
        <dbReference type="EMBL" id="KAF3611047.1"/>
    </source>
</evidence>
<protein>
    <submittedName>
        <fullName evidence="2">Uncharacterized protein</fullName>
    </submittedName>
</protein>
<dbReference type="EMBL" id="QGKV02000297">
    <property type="protein sequence ID" value="KAF3611047.1"/>
    <property type="molecule type" value="Genomic_DNA"/>
</dbReference>
<comment type="caution">
    <text evidence="2">The sequence shown here is derived from an EMBL/GenBank/DDBJ whole genome shotgun (WGS) entry which is preliminary data.</text>
</comment>
<evidence type="ECO:0000313" key="3">
    <source>
        <dbReference type="Proteomes" id="UP000266723"/>
    </source>
</evidence>
<evidence type="ECO:0000256" key="1">
    <source>
        <dbReference type="SAM" id="MobiDB-lite"/>
    </source>
</evidence>
<reference evidence="2 3" key="1">
    <citation type="journal article" date="2020" name="BMC Genomics">
        <title>Intraspecific diversification of the crop wild relative Brassica cretica Lam. using demographic model selection.</title>
        <authorList>
            <person name="Kioukis A."/>
            <person name="Michalopoulou V.A."/>
            <person name="Briers L."/>
            <person name="Pirintsos S."/>
            <person name="Studholme D.J."/>
            <person name="Pavlidis P."/>
            <person name="Sarris P.F."/>
        </authorList>
    </citation>
    <scope>NUCLEOTIDE SEQUENCE [LARGE SCALE GENOMIC DNA]</scope>
    <source>
        <strain evidence="3">cv. PFS-1207/04</strain>
    </source>
</reference>
<organism evidence="2 3">
    <name type="scientific">Brassica cretica</name>
    <name type="common">Mustard</name>
    <dbReference type="NCBI Taxonomy" id="69181"/>
    <lineage>
        <taxon>Eukaryota</taxon>
        <taxon>Viridiplantae</taxon>
        <taxon>Streptophyta</taxon>
        <taxon>Embryophyta</taxon>
        <taxon>Tracheophyta</taxon>
        <taxon>Spermatophyta</taxon>
        <taxon>Magnoliopsida</taxon>
        <taxon>eudicotyledons</taxon>
        <taxon>Gunneridae</taxon>
        <taxon>Pentapetalae</taxon>
        <taxon>rosids</taxon>
        <taxon>malvids</taxon>
        <taxon>Brassicales</taxon>
        <taxon>Brassicaceae</taxon>
        <taxon>Brassiceae</taxon>
        <taxon>Brassica</taxon>
    </lineage>
</organism>
<gene>
    <name evidence="2" type="ORF">DY000_02049485</name>
</gene>
<name>A0ABQ7F5K2_BRACR</name>
<keyword evidence="3" id="KW-1185">Reference proteome</keyword>
<dbReference type="Proteomes" id="UP000266723">
    <property type="component" value="Unassembled WGS sequence"/>
</dbReference>
<feature type="compositionally biased region" description="Basic and acidic residues" evidence="1">
    <location>
        <begin position="126"/>
        <end position="146"/>
    </location>
</feature>
<sequence>MRSAPEGGEGKALASSSNLTLRNKQDEVIRRSDIEALIKLLKDNYGNTLATMRSAPVGGEGKALASSGNLTLRNNQYEVIRRSDIEALIKLLKDNSGNTLVDTDVIEIPYLDSERDNQAEQNQEDSASHDQAEHHTQEEQDHHTTQEEPVVIASQPQPNNDQVITEDNITILSFCTENTSSWIDDKVSSADLCSKPLKVVSRAVASSLLSIAGLESLFL</sequence>
<proteinExistence type="predicted"/>